<evidence type="ECO:0000313" key="1">
    <source>
        <dbReference type="EMBL" id="RMZ07460.1"/>
    </source>
</evidence>
<sequence length="226" mass="24842">MLVDDHLLYHPSWDRPDPRPAELYKPPPACLRPTVNKRHHSVCALLRLLWQTESQAVSRRDASLGGLRICSAEGEWGDRLTDLVSSLSFSRNLIDSPWSFKGSDRNTIGARKSLVPWKGKSAGDGKAFVCFDNLRDAGEAFKQVEMLGKDWVIKHVTQTEFASNIDAGNAKDGTTFYFDANKACDAARVTAEKAGDSKVQRSLAAYNCAFDEPPGSSGQILVTARA</sequence>
<evidence type="ECO:0000313" key="2">
    <source>
        <dbReference type="Proteomes" id="UP000281468"/>
    </source>
</evidence>
<reference evidence="1 2" key="1">
    <citation type="journal article" date="2018" name="BMC Genomics">
        <title>Genomic evidence for intraspecific hybridization in a clonal and extremely halotolerant yeast.</title>
        <authorList>
            <person name="Gostincar C."/>
            <person name="Stajich J.E."/>
            <person name="Zupancic J."/>
            <person name="Zalar P."/>
            <person name="Gunde-Cimerman N."/>
        </authorList>
    </citation>
    <scope>NUCLEOTIDE SEQUENCE [LARGE SCALE GENOMIC DNA]</scope>
    <source>
        <strain evidence="1 2">EXF-171</strain>
    </source>
</reference>
<proteinExistence type="predicted"/>
<dbReference type="AlphaFoldDB" id="A0A3M7H242"/>
<dbReference type="Proteomes" id="UP000281468">
    <property type="component" value="Unassembled WGS sequence"/>
</dbReference>
<name>A0A3M7H242_HORWE</name>
<dbReference type="VEuPathDB" id="FungiDB:BTJ68_13831"/>
<comment type="caution">
    <text evidence="1">The sequence shown here is derived from an EMBL/GenBank/DDBJ whole genome shotgun (WGS) entry which is preliminary data.</text>
</comment>
<gene>
    <name evidence="1" type="ORF">D0862_04264</name>
</gene>
<protein>
    <submittedName>
        <fullName evidence="1">Uncharacterized protein</fullName>
    </submittedName>
</protein>
<dbReference type="EMBL" id="QWIQ01000101">
    <property type="protein sequence ID" value="RMZ07460.1"/>
    <property type="molecule type" value="Genomic_DNA"/>
</dbReference>
<organism evidence="1 2">
    <name type="scientific">Hortaea werneckii</name>
    <name type="common">Black yeast</name>
    <name type="synonym">Cladosporium werneckii</name>
    <dbReference type="NCBI Taxonomy" id="91943"/>
    <lineage>
        <taxon>Eukaryota</taxon>
        <taxon>Fungi</taxon>
        <taxon>Dikarya</taxon>
        <taxon>Ascomycota</taxon>
        <taxon>Pezizomycotina</taxon>
        <taxon>Dothideomycetes</taxon>
        <taxon>Dothideomycetidae</taxon>
        <taxon>Mycosphaerellales</taxon>
        <taxon>Teratosphaeriaceae</taxon>
        <taxon>Hortaea</taxon>
    </lineage>
</organism>
<accession>A0A3M7H242</accession>